<dbReference type="Proteomes" id="UP000639643">
    <property type="component" value="Unassembled WGS sequence"/>
</dbReference>
<dbReference type="AlphaFoldDB" id="A0A8H6J6H0"/>
<feature type="compositionally biased region" description="Basic and acidic residues" evidence="1">
    <location>
        <begin position="34"/>
        <end position="50"/>
    </location>
</feature>
<gene>
    <name evidence="2" type="ORF">CMUS01_14256</name>
</gene>
<evidence type="ECO:0000313" key="3">
    <source>
        <dbReference type="Proteomes" id="UP000639643"/>
    </source>
</evidence>
<keyword evidence="3" id="KW-1185">Reference proteome</keyword>
<organism evidence="2 3">
    <name type="scientific">Colletotrichum musicola</name>
    <dbReference type="NCBI Taxonomy" id="2175873"/>
    <lineage>
        <taxon>Eukaryota</taxon>
        <taxon>Fungi</taxon>
        <taxon>Dikarya</taxon>
        <taxon>Ascomycota</taxon>
        <taxon>Pezizomycotina</taxon>
        <taxon>Sordariomycetes</taxon>
        <taxon>Hypocreomycetidae</taxon>
        <taxon>Glomerellales</taxon>
        <taxon>Glomerellaceae</taxon>
        <taxon>Colletotrichum</taxon>
        <taxon>Colletotrichum orchidearum species complex</taxon>
    </lineage>
</organism>
<accession>A0A8H6J6H0</accession>
<reference evidence="2" key="1">
    <citation type="journal article" date="2020" name="Phytopathology">
        <title>Genome Sequence Resources of Colletotrichum truncatum, C. plurivorum, C. musicola, and C. sojae: Four Species Pathogenic to Soybean (Glycine max).</title>
        <authorList>
            <person name="Rogerio F."/>
            <person name="Boufleur T.R."/>
            <person name="Ciampi-Guillardi M."/>
            <person name="Sukno S.A."/>
            <person name="Thon M.R."/>
            <person name="Massola Junior N.S."/>
            <person name="Baroncelli R."/>
        </authorList>
    </citation>
    <scope>NUCLEOTIDE SEQUENCE</scope>
    <source>
        <strain evidence="2">LFN0074</strain>
    </source>
</reference>
<dbReference type="EMBL" id="WIGM01001001">
    <property type="protein sequence ID" value="KAF6806910.1"/>
    <property type="molecule type" value="Genomic_DNA"/>
</dbReference>
<evidence type="ECO:0000313" key="2">
    <source>
        <dbReference type="EMBL" id="KAF6806910.1"/>
    </source>
</evidence>
<sequence>MMGGSTAGISSGSRDATSRLVLRSAKRSRRLERRKNQEKNESDPGRRAIELPRLPVRTLVFGMPGEPVRGIANQRSLPKVPRS</sequence>
<feature type="region of interest" description="Disordered" evidence="1">
    <location>
        <begin position="64"/>
        <end position="83"/>
    </location>
</feature>
<proteinExistence type="predicted"/>
<protein>
    <submittedName>
        <fullName evidence="2">Uncharacterized protein</fullName>
    </submittedName>
</protein>
<comment type="caution">
    <text evidence="2">The sequence shown here is derived from an EMBL/GenBank/DDBJ whole genome shotgun (WGS) entry which is preliminary data.</text>
</comment>
<name>A0A8H6J6H0_9PEZI</name>
<feature type="region of interest" description="Disordered" evidence="1">
    <location>
        <begin position="1"/>
        <end position="50"/>
    </location>
</feature>
<feature type="compositionally biased region" description="Basic residues" evidence="1">
    <location>
        <begin position="24"/>
        <end position="33"/>
    </location>
</feature>
<evidence type="ECO:0000256" key="1">
    <source>
        <dbReference type="SAM" id="MobiDB-lite"/>
    </source>
</evidence>